<dbReference type="InterPro" id="IPR033247">
    <property type="entry name" value="Transketolase_fam"/>
</dbReference>
<feature type="domain" description="Transketolase-like C-terminal" evidence="3">
    <location>
        <begin position="5"/>
        <end position="77"/>
    </location>
</feature>
<dbReference type="InterPro" id="IPR055152">
    <property type="entry name" value="Transketolase-like_C_2"/>
</dbReference>
<dbReference type="Proteomes" id="UP000006762">
    <property type="component" value="Unassembled WGS sequence"/>
</dbReference>
<dbReference type="GO" id="GO:0004802">
    <property type="term" value="F:transketolase activity"/>
    <property type="evidence" value="ECO:0007669"/>
    <property type="project" value="TreeGrafter"/>
</dbReference>
<dbReference type="InterPro" id="IPR009014">
    <property type="entry name" value="Transketo_C/PFOR_II"/>
</dbReference>
<evidence type="ECO:0000313" key="4">
    <source>
        <dbReference type="EMBL" id="EKE74427.1"/>
    </source>
</evidence>
<dbReference type="GO" id="GO:0006098">
    <property type="term" value="P:pentose-phosphate shunt"/>
    <property type="evidence" value="ECO:0007669"/>
    <property type="project" value="TreeGrafter"/>
</dbReference>
<evidence type="ECO:0000313" key="5">
    <source>
        <dbReference type="Proteomes" id="UP000006762"/>
    </source>
</evidence>
<name>K2JIX8_9RHOB</name>
<proteinExistence type="predicted"/>
<reference evidence="4 5" key="1">
    <citation type="submission" date="2012-09" db="EMBL/GenBank/DDBJ databases">
        <title>Celeribacter baekdonensis B30 Genome Sequencing.</title>
        <authorList>
            <person name="Wang W."/>
        </authorList>
    </citation>
    <scope>NUCLEOTIDE SEQUENCE [LARGE SCALE GENOMIC DNA]</scope>
    <source>
        <strain evidence="4 5">B30</strain>
    </source>
</reference>
<dbReference type="AlphaFoldDB" id="K2JIX8"/>
<evidence type="ECO:0000256" key="2">
    <source>
        <dbReference type="ARBA" id="ARBA00022842"/>
    </source>
</evidence>
<evidence type="ECO:0000259" key="3">
    <source>
        <dbReference type="Pfam" id="PF22613"/>
    </source>
</evidence>
<dbReference type="PANTHER" id="PTHR43522:SF2">
    <property type="entry name" value="TRANSKETOLASE 1-RELATED"/>
    <property type="match status" value="1"/>
</dbReference>
<dbReference type="STRING" id="1208323.B30_01835"/>
<dbReference type="SUPFAM" id="SSF52922">
    <property type="entry name" value="TK C-terminal domain-like"/>
    <property type="match status" value="1"/>
</dbReference>
<protein>
    <submittedName>
        <fullName evidence="4">Transketolase I protein</fullName>
    </submittedName>
</protein>
<dbReference type="RefSeq" id="WP_009570275.1">
    <property type="nucleotide sequence ID" value="NZ_AMRK01000001.1"/>
</dbReference>
<keyword evidence="5" id="KW-1185">Reference proteome</keyword>
<accession>K2JIX8</accession>
<evidence type="ECO:0000256" key="1">
    <source>
        <dbReference type="ARBA" id="ARBA00022723"/>
    </source>
</evidence>
<dbReference type="PANTHER" id="PTHR43522">
    <property type="entry name" value="TRANSKETOLASE"/>
    <property type="match status" value="1"/>
</dbReference>
<keyword evidence="2" id="KW-0460">Magnesium</keyword>
<dbReference type="Gene3D" id="3.40.50.920">
    <property type="match status" value="1"/>
</dbReference>
<dbReference type="EMBL" id="AMRK01000001">
    <property type="protein sequence ID" value="EKE74427.1"/>
    <property type="molecule type" value="Genomic_DNA"/>
</dbReference>
<comment type="caution">
    <text evidence="4">The sequence shown here is derived from an EMBL/GenBank/DDBJ whole genome shotgun (WGS) entry which is preliminary data.</text>
</comment>
<sequence>MSERYVVHESDGSRDITFVATGPEVALAIEAAKLLQDRNINVTVVSMSCWNLFDQQPYNHRAETLGKGPQIAIEAAGPFD</sequence>
<dbReference type="GO" id="GO:0005829">
    <property type="term" value="C:cytosol"/>
    <property type="evidence" value="ECO:0007669"/>
    <property type="project" value="TreeGrafter"/>
</dbReference>
<dbReference type="Pfam" id="PF22613">
    <property type="entry name" value="Transketolase_C_1"/>
    <property type="match status" value="1"/>
</dbReference>
<dbReference type="PATRIC" id="fig|1208323.3.peg.380"/>
<organism evidence="4 5">
    <name type="scientific">Celeribacter baekdonensis B30</name>
    <dbReference type="NCBI Taxonomy" id="1208323"/>
    <lineage>
        <taxon>Bacteria</taxon>
        <taxon>Pseudomonadati</taxon>
        <taxon>Pseudomonadota</taxon>
        <taxon>Alphaproteobacteria</taxon>
        <taxon>Rhodobacterales</taxon>
        <taxon>Roseobacteraceae</taxon>
        <taxon>Celeribacter</taxon>
    </lineage>
</organism>
<dbReference type="GO" id="GO:0046872">
    <property type="term" value="F:metal ion binding"/>
    <property type="evidence" value="ECO:0007669"/>
    <property type="project" value="UniProtKB-KW"/>
</dbReference>
<keyword evidence="1" id="KW-0479">Metal-binding</keyword>
<gene>
    <name evidence="4" type="ORF">B30_01835</name>
</gene>
<dbReference type="eggNOG" id="COG0021">
    <property type="taxonomic scope" value="Bacteria"/>
</dbReference>